<protein>
    <recommendedName>
        <fullName evidence="2">Ig-like domain-containing protein</fullName>
    </recommendedName>
</protein>
<organism evidence="3 4">
    <name type="scientific">Sinocyclocheilus rhinocerous</name>
    <dbReference type="NCBI Taxonomy" id="307959"/>
    <lineage>
        <taxon>Eukaryota</taxon>
        <taxon>Metazoa</taxon>
        <taxon>Chordata</taxon>
        <taxon>Craniata</taxon>
        <taxon>Vertebrata</taxon>
        <taxon>Euteleostomi</taxon>
        <taxon>Actinopterygii</taxon>
        <taxon>Neopterygii</taxon>
        <taxon>Teleostei</taxon>
        <taxon>Ostariophysi</taxon>
        <taxon>Cypriniformes</taxon>
        <taxon>Cyprinidae</taxon>
        <taxon>Cyprininae</taxon>
        <taxon>Sinocyclocheilus</taxon>
    </lineage>
</organism>
<dbReference type="InterPro" id="IPR003599">
    <property type="entry name" value="Ig_sub"/>
</dbReference>
<dbReference type="FunFam" id="2.60.40.10:FF:002431">
    <property type="entry name" value="Si:ch211-222k6.3"/>
    <property type="match status" value="2"/>
</dbReference>
<reference evidence="3" key="1">
    <citation type="submission" date="2025-08" db="UniProtKB">
        <authorList>
            <consortium name="Ensembl"/>
        </authorList>
    </citation>
    <scope>IDENTIFICATION</scope>
</reference>
<keyword evidence="4" id="KW-1185">Reference proteome</keyword>
<dbReference type="InterPro" id="IPR007110">
    <property type="entry name" value="Ig-like_dom"/>
</dbReference>
<feature type="domain" description="Ig-like" evidence="2">
    <location>
        <begin position="289"/>
        <end position="404"/>
    </location>
</feature>
<keyword evidence="1" id="KW-1133">Transmembrane helix</keyword>
<dbReference type="SUPFAM" id="SSF48726">
    <property type="entry name" value="Immunoglobulin"/>
    <property type="match status" value="3"/>
</dbReference>
<keyword evidence="1" id="KW-0472">Membrane</keyword>
<feature type="domain" description="Ig-like" evidence="2">
    <location>
        <begin position="140"/>
        <end position="226"/>
    </location>
</feature>
<dbReference type="AlphaFoldDB" id="A0A673IUY5"/>
<dbReference type="PROSITE" id="PS50835">
    <property type="entry name" value="IG_LIKE"/>
    <property type="match status" value="2"/>
</dbReference>
<evidence type="ECO:0000259" key="2">
    <source>
        <dbReference type="PROSITE" id="PS50835"/>
    </source>
</evidence>
<feature type="transmembrane region" description="Helical" evidence="1">
    <location>
        <begin position="12"/>
        <end position="31"/>
    </location>
</feature>
<keyword evidence="1" id="KW-0812">Transmembrane</keyword>
<evidence type="ECO:0000313" key="4">
    <source>
        <dbReference type="Proteomes" id="UP000472270"/>
    </source>
</evidence>
<dbReference type="Gene3D" id="2.60.40.10">
    <property type="entry name" value="Immunoglobulins"/>
    <property type="match status" value="3"/>
</dbReference>
<accession>A0A673IUY5</accession>
<dbReference type="CDD" id="cd00096">
    <property type="entry name" value="Ig"/>
    <property type="match status" value="1"/>
</dbReference>
<evidence type="ECO:0000256" key="1">
    <source>
        <dbReference type="SAM" id="Phobius"/>
    </source>
</evidence>
<sequence length="410" mass="46250">LIRSDSELLNKMFHMFILFCMCWWRLIGVFGETVSLMEGDYVTLNTDDIKIYEDDEILWNFGAEKFILAKINREAKIFSIFDDVPDGRFRDKLKLDKQTGSLTITNITTQHAGDYQLQISGEKLTSKTFSVSVYARLPVPVISRDSSQCSSSSSSQQNCSLVCSVVNVGHVTLSWYKGNSLLSSISVSDLSISLSLPLEVEYQDKNTYSCVLNNPISNQTQQLNITELCQPCAADISQLYSGLPLFYLVMISIPAAVSLFVVATVMVFWIYKKYRKTDQEGNDVTCKHPIVKLSVKILGPFWVWNDVMSVMEGDSVTLNTDVTEILEDDDILWKFGAEKSRIAEISREKQIFFTYDNVPDGIFRDRLKLDNQTGSLTIKNITSEHVGLYELQISGAKLTSKTFSLSVYGE</sequence>
<evidence type="ECO:0000313" key="3">
    <source>
        <dbReference type="Ensembl" id="ENSSRHP00000043937.1"/>
    </source>
</evidence>
<dbReference type="PANTHER" id="PTHR21063:SF4">
    <property type="entry name" value="CD48 ANTIGEN-RELATED"/>
    <property type="match status" value="1"/>
</dbReference>
<dbReference type="Ensembl" id="ENSSRHT00000045177.1">
    <property type="protein sequence ID" value="ENSSRHP00000043937.1"/>
    <property type="gene ID" value="ENSSRHG00000022249.1"/>
</dbReference>
<dbReference type="InterPro" id="IPR036179">
    <property type="entry name" value="Ig-like_dom_sf"/>
</dbReference>
<reference evidence="3" key="2">
    <citation type="submission" date="2025-09" db="UniProtKB">
        <authorList>
            <consortium name="Ensembl"/>
        </authorList>
    </citation>
    <scope>IDENTIFICATION</scope>
</reference>
<dbReference type="Proteomes" id="UP000472270">
    <property type="component" value="Unassembled WGS sequence"/>
</dbReference>
<name>A0A673IUY5_9TELE</name>
<dbReference type="PANTHER" id="PTHR21063">
    <property type="entry name" value="LFA-3"/>
    <property type="match status" value="1"/>
</dbReference>
<dbReference type="SMART" id="SM00409">
    <property type="entry name" value="IG"/>
    <property type="match status" value="2"/>
</dbReference>
<feature type="transmembrane region" description="Helical" evidence="1">
    <location>
        <begin position="245"/>
        <end position="271"/>
    </location>
</feature>
<proteinExistence type="predicted"/>
<dbReference type="InterPro" id="IPR013783">
    <property type="entry name" value="Ig-like_fold"/>
</dbReference>